<comment type="caution">
    <text evidence="3">The sequence shown here is derived from an EMBL/GenBank/DDBJ whole genome shotgun (WGS) entry which is preliminary data.</text>
</comment>
<gene>
    <name evidence="3" type="ORF">WAE58_09955</name>
</gene>
<dbReference type="PANTHER" id="PTHR37299">
    <property type="entry name" value="TRANSCRIPTIONAL REGULATOR-RELATED"/>
    <property type="match status" value="1"/>
</dbReference>
<dbReference type="Gene3D" id="2.40.50.1020">
    <property type="entry name" value="LytTr DNA-binding domain"/>
    <property type="match status" value="1"/>
</dbReference>
<evidence type="ECO:0000256" key="1">
    <source>
        <dbReference type="SAM" id="Phobius"/>
    </source>
</evidence>
<feature type="transmembrane region" description="Helical" evidence="1">
    <location>
        <begin position="98"/>
        <end position="119"/>
    </location>
</feature>
<keyword evidence="3" id="KW-0238">DNA-binding</keyword>
<dbReference type="Pfam" id="PF04397">
    <property type="entry name" value="LytTR"/>
    <property type="match status" value="1"/>
</dbReference>
<dbReference type="SMART" id="SM00850">
    <property type="entry name" value="LytTR"/>
    <property type="match status" value="1"/>
</dbReference>
<dbReference type="PANTHER" id="PTHR37299:SF1">
    <property type="entry name" value="STAGE 0 SPORULATION PROTEIN A HOMOLOG"/>
    <property type="match status" value="1"/>
</dbReference>
<evidence type="ECO:0000259" key="2">
    <source>
        <dbReference type="PROSITE" id="PS50930"/>
    </source>
</evidence>
<accession>A0ABU8NKN3</accession>
<feature type="transmembrane region" description="Helical" evidence="1">
    <location>
        <begin position="139"/>
        <end position="156"/>
    </location>
</feature>
<dbReference type="Proteomes" id="UP001378956">
    <property type="component" value="Unassembled WGS sequence"/>
</dbReference>
<proteinExistence type="predicted"/>
<keyword evidence="1" id="KW-0472">Membrane</keyword>
<evidence type="ECO:0000313" key="3">
    <source>
        <dbReference type="EMBL" id="MEJ2902751.1"/>
    </source>
</evidence>
<keyword evidence="4" id="KW-1185">Reference proteome</keyword>
<keyword evidence="1" id="KW-1133">Transmembrane helix</keyword>
<feature type="transmembrane region" description="Helical" evidence="1">
    <location>
        <begin position="55"/>
        <end position="77"/>
    </location>
</feature>
<dbReference type="EMBL" id="JBBEUB010000002">
    <property type="protein sequence ID" value="MEJ2902751.1"/>
    <property type="molecule type" value="Genomic_DNA"/>
</dbReference>
<dbReference type="RefSeq" id="WP_172663081.1">
    <property type="nucleotide sequence ID" value="NZ_CBFGNQ010000022.1"/>
</dbReference>
<name>A0ABU8NKN3_9SPHI</name>
<dbReference type="InterPro" id="IPR046947">
    <property type="entry name" value="LytR-like"/>
</dbReference>
<dbReference type="InterPro" id="IPR007492">
    <property type="entry name" value="LytTR_DNA-bd_dom"/>
</dbReference>
<feature type="domain" description="HTH LytTR-type" evidence="2">
    <location>
        <begin position="195"/>
        <end position="295"/>
    </location>
</feature>
<keyword evidence="1" id="KW-0812">Transmembrane</keyword>
<evidence type="ECO:0000313" key="4">
    <source>
        <dbReference type="Proteomes" id="UP001378956"/>
    </source>
</evidence>
<feature type="transmembrane region" description="Helical" evidence="1">
    <location>
        <begin position="25"/>
        <end position="43"/>
    </location>
</feature>
<dbReference type="PROSITE" id="PS50930">
    <property type="entry name" value="HTH_LYTTR"/>
    <property type="match status" value="1"/>
</dbReference>
<sequence length="302" mass="35835">MRFYINKAHLINNIDYPTRYQSENLLKSAGIVFAIILIFLLLFKPFGVYDPELRMHYFFICFLHALSPALILLVYFGGLNYIRKRKYQSENWTLFEEYLQIGVILLLAGLSSFFMRDLIYNNTNNWSWHYLWEEIRNCFVAGIFFYFFLRLSSFYFESKKGSPFVLQFIQLNIKSKTTDAASKLYVNTQVKQDNFSLDIDQLLFVKADGNYIELTKTNGNQITTEVKRISLTQFEAQITDYPNFFRCHRTYLVNMFKVEKVSGNSQGYLLSFHETTIKVPVSRKQIESFNNYYQQLRNKYIA</sequence>
<dbReference type="GO" id="GO:0003677">
    <property type="term" value="F:DNA binding"/>
    <property type="evidence" value="ECO:0007669"/>
    <property type="project" value="UniProtKB-KW"/>
</dbReference>
<protein>
    <submittedName>
        <fullName evidence="3">LytTR family DNA-binding domain-containing protein</fullName>
    </submittedName>
</protein>
<organism evidence="3 4">
    <name type="scientific">Pedobacter panaciterrae</name>
    <dbReference type="NCBI Taxonomy" id="363849"/>
    <lineage>
        <taxon>Bacteria</taxon>
        <taxon>Pseudomonadati</taxon>
        <taxon>Bacteroidota</taxon>
        <taxon>Sphingobacteriia</taxon>
        <taxon>Sphingobacteriales</taxon>
        <taxon>Sphingobacteriaceae</taxon>
        <taxon>Pedobacter</taxon>
    </lineage>
</organism>
<reference evidence="3 4" key="1">
    <citation type="submission" date="2024-03" db="EMBL/GenBank/DDBJ databases">
        <title>Sequence of Lycoming College Course Isolates.</title>
        <authorList>
            <person name="Plotts O."/>
            <person name="Newman J."/>
        </authorList>
    </citation>
    <scope>NUCLEOTIDE SEQUENCE [LARGE SCALE GENOMIC DNA]</scope>
    <source>
        <strain evidence="3 4">CJB-3</strain>
    </source>
</reference>